<feature type="transmembrane region" description="Helical" evidence="3">
    <location>
        <begin position="219"/>
        <end position="242"/>
    </location>
</feature>
<evidence type="ECO:0000259" key="5">
    <source>
        <dbReference type="PROSITE" id="PS50050"/>
    </source>
</evidence>
<feature type="signal peptide" evidence="4">
    <location>
        <begin position="1"/>
        <end position="24"/>
    </location>
</feature>
<keyword evidence="7" id="KW-0675">Receptor</keyword>
<gene>
    <name evidence="7" type="primary">Ltbr</name>
</gene>
<dbReference type="GO" id="GO:0043123">
    <property type="term" value="P:positive regulation of canonical NF-kappaB signal transduction"/>
    <property type="evidence" value="ECO:0007669"/>
    <property type="project" value="InterPro"/>
</dbReference>
<keyword evidence="3" id="KW-0812">Transmembrane</keyword>
<reference evidence="7" key="1">
    <citation type="submission" date="2025-08" db="UniProtKB">
        <authorList>
            <consortium name="RefSeq"/>
        </authorList>
    </citation>
    <scope>IDENTIFICATION</scope>
    <source>
        <tissue evidence="7">Kidney</tissue>
    </source>
</reference>
<name>A0A1S3FRZ0_DIPOR</name>
<dbReference type="GO" id="GO:0031625">
    <property type="term" value="F:ubiquitin protein ligase binding"/>
    <property type="evidence" value="ECO:0007669"/>
    <property type="project" value="TreeGrafter"/>
</dbReference>
<dbReference type="InterPro" id="IPR017349">
    <property type="entry name" value="TNFR_3_LTBR"/>
</dbReference>
<evidence type="ECO:0000313" key="6">
    <source>
        <dbReference type="Proteomes" id="UP000081671"/>
    </source>
</evidence>
<dbReference type="OrthoDB" id="10031141at2759"/>
<dbReference type="GeneID" id="105991101"/>
<dbReference type="KEGG" id="dord:105991101"/>
<accession>A0A1S3FRZ0</accession>
<evidence type="ECO:0000313" key="7">
    <source>
        <dbReference type="RefSeq" id="XP_012879125.1"/>
    </source>
</evidence>
<keyword evidence="1" id="KW-1015">Disulfide bond</keyword>
<comment type="caution">
    <text evidence="1">Lacks conserved residue(s) required for the propagation of feature annotation.</text>
</comment>
<feature type="domain" description="TNFR-Cys" evidence="5">
    <location>
        <begin position="77"/>
        <end position="119"/>
    </location>
</feature>
<organism evidence="6 7">
    <name type="scientific">Dipodomys ordii</name>
    <name type="common">Ord's kangaroo rat</name>
    <dbReference type="NCBI Taxonomy" id="10020"/>
    <lineage>
        <taxon>Eukaryota</taxon>
        <taxon>Metazoa</taxon>
        <taxon>Chordata</taxon>
        <taxon>Craniata</taxon>
        <taxon>Vertebrata</taxon>
        <taxon>Euteleostomi</taxon>
        <taxon>Mammalia</taxon>
        <taxon>Eutheria</taxon>
        <taxon>Euarchontoglires</taxon>
        <taxon>Glires</taxon>
        <taxon>Rodentia</taxon>
        <taxon>Castorimorpha</taxon>
        <taxon>Heteromyidae</taxon>
        <taxon>Dipodomyinae</taxon>
        <taxon>Dipodomys</taxon>
    </lineage>
</organism>
<dbReference type="FunCoup" id="A0A1S3FRZ0">
    <property type="interactions" value="891"/>
</dbReference>
<dbReference type="GO" id="GO:0048534">
    <property type="term" value="P:hematopoietic or lymphoid organ development"/>
    <property type="evidence" value="ECO:0007669"/>
    <property type="project" value="InterPro"/>
</dbReference>
<feature type="chain" id="PRO_5010230011" evidence="4">
    <location>
        <begin position="25"/>
        <end position="349"/>
    </location>
</feature>
<protein>
    <submittedName>
        <fullName evidence="7">Tumor necrosis factor receptor superfamily member 3</fullName>
    </submittedName>
</protein>
<dbReference type="PROSITE" id="PS50050">
    <property type="entry name" value="TNFR_NGFR_2"/>
    <property type="match status" value="2"/>
</dbReference>
<dbReference type="PROSITE" id="PS00652">
    <property type="entry name" value="TNFR_NGFR_1"/>
    <property type="match status" value="1"/>
</dbReference>
<evidence type="ECO:0000256" key="4">
    <source>
        <dbReference type="SAM" id="SignalP"/>
    </source>
</evidence>
<dbReference type="InParanoid" id="A0A1S3FRZ0"/>
<keyword evidence="4" id="KW-0732">Signal</keyword>
<keyword evidence="3" id="KW-1133">Transmembrane helix</keyword>
<dbReference type="RefSeq" id="XP_012879125.1">
    <property type="nucleotide sequence ID" value="XM_013023671.1"/>
</dbReference>
<feature type="disulfide bond" evidence="1">
    <location>
        <begin position="78"/>
        <end position="93"/>
    </location>
</feature>
<dbReference type="AlphaFoldDB" id="A0A1S3FRZ0"/>
<evidence type="ECO:0000256" key="1">
    <source>
        <dbReference type="PROSITE-ProRule" id="PRU00206"/>
    </source>
</evidence>
<dbReference type="Pfam" id="PF00020">
    <property type="entry name" value="TNFR_c6"/>
    <property type="match status" value="3"/>
</dbReference>
<sequence>MRLPCGPASTPLLWILCGVLAGLGSPMAARLPRQNQTCWEEEKEYYEPRVGVCCTRCPPGMYVSTQCDGTQDTVCAACPEHSFNEHWNHVKQCQMCRPCDTVLGFEEVAPCNRTHQSQCRCQPGTSCFFWDSKCAHCQPLLPCPPGTEVDTAGEHDEGPPRCLPCKAGFFQNASSPSARCQPHTSCEDRGLVEAAPGTLETDRICQSPPQPPDAPGTGAALLALALLALLVLVSSLTCACAWRSHPTLCRKLGSLLKRRPQAEEFSSGPVPKVNPPVPDLVWPLLPDPEDVPPPPLGTPRTPILETARLQQQSPVGPPREPEVEAGEPGPVATGKSRQACGPRQGRGKG</sequence>
<dbReference type="PANTHER" id="PTHR47607:SF1">
    <property type="entry name" value="TUMOR NECROSIS FACTOR RECEPTOR SUPERFAMILY MEMBER 3"/>
    <property type="match status" value="1"/>
</dbReference>
<dbReference type="FunFam" id="2.10.50.10:FF:000007">
    <property type="entry name" value="TNF receptor superfamily member 14"/>
    <property type="match status" value="1"/>
</dbReference>
<proteinExistence type="predicted"/>
<feature type="disulfide bond" evidence="1">
    <location>
        <begin position="54"/>
        <end position="67"/>
    </location>
</feature>
<feature type="region of interest" description="Disordered" evidence="2">
    <location>
        <begin position="283"/>
        <end position="349"/>
    </location>
</feature>
<keyword evidence="3" id="KW-0472">Membrane</keyword>
<dbReference type="GO" id="GO:0006955">
    <property type="term" value="P:immune response"/>
    <property type="evidence" value="ECO:0007669"/>
    <property type="project" value="InterPro"/>
</dbReference>
<dbReference type="Proteomes" id="UP000081671">
    <property type="component" value="Unplaced"/>
</dbReference>
<feature type="repeat" description="TNFR-Cys" evidence="1">
    <location>
        <begin position="37"/>
        <end position="75"/>
    </location>
</feature>
<dbReference type="SMART" id="SM00208">
    <property type="entry name" value="TNFR"/>
    <property type="match status" value="4"/>
</dbReference>
<feature type="repeat" description="TNFR-Cys" evidence="1">
    <location>
        <begin position="77"/>
        <end position="119"/>
    </location>
</feature>
<dbReference type="Gene3D" id="2.10.50.10">
    <property type="entry name" value="Tumor Necrosis Factor Receptor, subunit A, domain 2"/>
    <property type="match status" value="2"/>
</dbReference>
<dbReference type="PRINTS" id="PR01920">
    <property type="entry name" value="TNFACTORR3"/>
</dbReference>
<dbReference type="SUPFAM" id="SSF57586">
    <property type="entry name" value="TNF receptor-like"/>
    <property type="match status" value="2"/>
</dbReference>
<dbReference type="InterPro" id="IPR001368">
    <property type="entry name" value="TNFR/NGFR_Cys_rich_reg"/>
</dbReference>
<evidence type="ECO:0000256" key="2">
    <source>
        <dbReference type="SAM" id="MobiDB-lite"/>
    </source>
</evidence>
<feature type="disulfide bond" evidence="1">
    <location>
        <begin position="38"/>
        <end position="53"/>
    </location>
</feature>
<dbReference type="PANTHER" id="PTHR47607">
    <property type="entry name" value="TUMOR NECROSIS FACTOR RECEPTOR SUBFAMILY MEMBER 3"/>
    <property type="match status" value="1"/>
</dbReference>
<feature type="disulfide bond" evidence="1">
    <location>
        <begin position="57"/>
        <end position="75"/>
    </location>
</feature>
<keyword evidence="6" id="KW-1185">Reference proteome</keyword>
<dbReference type="CTD" id="4055"/>
<evidence type="ECO:0000256" key="3">
    <source>
        <dbReference type="SAM" id="Phobius"/>
    </source>
</evidence>
<feature type="domain" description="TNFR-Cys" evidence="5">
    <location>
        <begin position="37"/>
        <end position="75"/>
    </location>
</feature>